<keyword evidence="3" id="KW-1185">Reference proteome</keyword>
<proteinExistence type="predicted"/>
<feature type="compositionally biased region" description="Basic and acidic residues" evidence="1">
    <location>
        <begin position="117"/>
        <end position="127"/>
    </location>
</feature>
<dbReference type="EMBL" id="VAHF01000002">
    <property type="protein sequence ID" value="TXG68978.1"/>
    <property type="molecule type" value="Genomic_DNA"/>
</dbReference>
<feature type="region of interest" description="Disordered" evidence="1">
    <location>
        <begin position="48"/>
        <end position="148"/>
    </location>
</feature>
<sequence>MDPLNLNPKMVHDGQKTGGTLLQTSRCGFHLHNIVDAIQRYGFNQVNREDKEDREDKEFFLDFSSLQSKPKTPQIEPRTQLETAPEIEPKTAEIEPRTQLESAPEIEPKTTQTLPEIEPKTAAETEPKNIPQTELERQQPDLNPTAPL</sequence>
<protein>
    <submittedName>
        <fullName evidence="2">Uncharacterized protein</fullName>
    </submittedName>
</protein>
<dbReference type="Proteomes" id="UP000323000">
    <property type="component" value="Chromosome 2"/>
</dbReference>
<evidence type="ECO:0000256" key="1">
    <source>
        <dbReference type="SAM" id="MobiDB-lite"/>
    </source>
</evidence>
<organism evidence="2 3">
    <name type="scientific">Acer yangbiense</name>
    <dbReference type="NCBI Taxonomy" id="1000413"/>
    <lineage>
        <taxon>Eukaryota</taxon>
        <taxon>Viridiplantae</taxon>
        <taxon>Streptophyta</taxon>
        <taxon>Embryophyta</taxon>
        <taxon>Tracheophyta</taxon>
        <taxon>Spermatophyta</taxon>
        <taxon>Magnoliopsida</taxon>
        <taxon>eudicotyledons</taxon>
        <taxon>Gunneridae</taxon>
        <taxon>Pentapetalae</taxon>
        <taxon>rosids</taxon>
        <taxon>malvids</taxon>
        <taxon>Sapindales</taxon>
        <taxon>Sapindaceae</taxon>
        <taxon>Hippocastanoideae</taxon>
        <taxon>Acereae</taxon>
        <taxon>Acer</taxon>
    </lineage>
</organism>
<name>A0A5C7IIL6_9ROSI</name>
<accession>A0A5C7IIL6</accession>
<evidence type="ECO:0000313" key="3">
    <source>
        <dbReference type="Proteomes" id="UP000323000"/>
    </source>
</evidence>
<feature type="compositionally biased region" description="Basic and acidic residues" evidence="1">
    <location>
        <begin position="87"/>
        <end position="98"/>
    </location>
</feature>
<gene>
    <name evidence="2" type="ORF">EZV62_003913</name>
</gene>
<dbReference type="AlphaFoldDB" id="A0A5C7IIL6"/>
<dbReference type="OrthoDB" id="537915at2759"/>
<reference evidence="3" key="1">
    <citation type="journal article" date="2019" name="Gigascience">
        <title>De novo genome assembly of the endangered Acer yangbiense, a plant species with extremely small populations endemic to Yunnan Province, China.</title>
        <authorList>
            <person name="Yang J."/>
            <person name="Wariss H.M."/>
            <person name="Tao L."/>
            <person name="Zhang R."/>
            <person name="Yun Q."/>
            <person name="Hollingsworth P."/>
            <person name="Dao Z."/>
            <person name="Luo G."/>
            <person name="Guo H."/>
            <person name="Ma Y."/>
            <person name="Sun W."/>
        </authorList>
    </citation>
    <scope>NUCLEOTIDE SEQUENCE [LARGE SCALE GENOMIC DNA]</scope>
    <source>
        <strain evidence="3">cv. Malutang</strain>
    </source>
</reference>
<evidence type="ECO:0000313" key="2">
    <source>
        <dbReference type="EMBL" id="TXG68978.1"/>
    </source>
</evidence>
<feature type="compositionally biased region" description="Basic and acidic residues" evidence="1">
    <location>
        <begin position="48"/>
        <end position="60"/>
    </location>
</feature>
<comment type="caution">
    <text evidence="2">The sequence shown here is derived from an EMBL/GenBank/DDBJ whole genome shotgun (WGS) entry which is preliminary data.</text>
</comment>